<accession>A0A9N7VZH2</accession>
<reference evidence="1" key="1">
    <citation type="submission" date="2020-03" db="EMBL/GenBank/DDBJ databases">
        <authorList>
            <person name="Weist P."/>
        </authorList>
    </citation>
    <scope>NUCLEOTIDE SEQUENCE</scope>
</reference>
<dbReference type="AlphaFoldDB" id="A0A9N7VZH2"/>
<keyword evidence="2" id="KW-1185">Reference proteome</keyword>
<gene>
    <name evidence="1" type="ORF">PLEPLA_LOCUS47981</name>
</gene>
<name>A0A9N7VZH2_PLEPL</name>
<organism evidence="1 2">
    <name type="scientific">Pleuronectes platessa</name>
    <name type="common">European plaice</name>
    <dbReference type="NCBI Taxonomy" id="8262"/>
    <lineage>
        <taxon>Eukaryota</taxon>
        <taxon>Metazoa</taxon>
        <taxon>Chordata</taxon>
        <taxon>Craniata</taxon>
        <taxon>Vertebrata</taxon>
        <taxon>Euteleostomi</taxon>
        <taxon>Actinopterygii</taxon>
        <taxon>Neopterygii</taxon>
        <taxon>Teleostei</taxon>
        <taxon>Neoteleostei</taxon>
        <taxon>Acanthomorphata</taxon>
        <taxon>Carangaria</taxon>
        <taxon>Pleuronectiformes</taxon>
        <taxon>Pleuronectoidei</taxon>
        <taxon>Pleuronectidae</taxon>
        <taxon>Pleuronectes</taxon>
    </lineage>
</organism>
<protein>
    <submittedName>
        <fullName evidence="1">Uncharacterized protein</fullName>
    </submittedName>
</protein>
<sequence>MLEQRQQIGCSCSALVSGSVDTKLADYDTLDQAAADGSDRSALVGSHRAKIKKIKKTTHMAVCLQETGRTVEKANDGQLMILTLEMTWPSFFTRPGPPVCARWFEAE</sequence>
<dbReference type="Proteomes" id="UP001153269">
    <property type="component" value="Unassembled WGS sequence"/>
</dbReference>
<comment type="caution">
    <text evidence="1">The sequence shown here is derived from an EMBL/GenBank/DDBJ whole genome shotgun (WGS) entry which is preliminary data.</text>
</comment>
<proteinExistence type="predicted"/>
<evidence type="ECO:0000313" key="1">
    <source>
        <dbReference type="EMBL" id="CAB1460144.1"/>
    </source>
</evidence>
<evidence type="ECO:0000313" key="2">
    <source>
        <dbReference type="Proteomes" id="UP001153269"/>
    </source>
</evidence>
<dbReference type="EMBL" id="CADEAL010004463">
    <property type="protein sequence ID" value="CAB1460144.1"/>
    <property type="molecule type" value="Genomic_DNA"/>
</dbReference>